<dbReference type="EMBL" id="JYDW01000202">
    <property type="protein sequence ID" value="KRZ52156.1"/>
    <property type="molecule type" value="Genomic_DNA"/>
</dbReference>
<dbReference type="Proteomes" id="UP000054721">
    <property type="component" value="Unassembled WGS sequence"/>
</dbReference>
<name>A0A0V1KYQ9_9BILA</name>
<sequence length="89" mass="10892">MKFARFQSSEWQPIDNPQFSSSLPIRCLIDSAEKCRTKWDEATIRQHPQQNNKEGDENYWAFFLPLDWQWFILRHLHTGLFNDFEQRFQ</sequence>
<keyword evidence="2" id="KW-1185">Reference proteome</keyword>
<reference evidence="1 2" key="1">
    <citation type="submission" date="2015-05" db="EMBL/GenBank/DDBJ databases">
        <title>Evolution of Trichinella species and genotypes.</title>
        <authorList>
            <person name="Korhonen P.K."/>
            <person name="Edoardo P."/>
            <person name="Giuseppe L.R."/>
            <person name="Gasser R.B."/>
        </authorList>
    </citation>
    <scope>NUCLEOTIDE SEQUENCE [LARGE SCALE GENOMIC DNA]</scope>
    <source>
        <strain evidence="1">ISS10</strain>
    </source>
</reference>
<proteinExistence type="predicted"/>
<evidence type="ECO:0000313" key="2">
    <source>
        <dbReference type="Proteomes" id="UP000054721"/>
    </source>
</evidence>
<evidence type="ECO:0000313" key="1">
    <source>
        <dbReference type="EMBL" id="KRZ52156.1"/>
    </source>
</evidence>
<dbReference type="AlphaFoldDB" id="A0A0V1KYQ9"/>
<accession>A0A0V1KYQ9</accession>
<organism evidence="1 2">
    <name type="scientific">Trichinella nativa</name>
    <dbReference type="NCBI Taxonomy" id="6335"/>
    <lineage>
        <taxon>Eukaryota</taxon>
        <taxon>Metazoa</taxon>
        <taxon>Ecdysozoa</taxon>
        <taxon>Nematoda</taxon>
        <taxon>Enoplea</taxon>
        <taxon>Dorylaimia</taxon>
        <taxon>Trichinellida</taxon>
        <taxon>Trichinellidae</taxon>
        <taxon>Trichinella</taxon>
    </lineage>
</organism>
<gene>
    <name evidence="1" type="ORF">T02_3551</name>
</gene>
<protein>
    <submittedName>
        <fullName evidence="1">Uncharacterized protein</fullName>
    </submittedName>
</protein>
<comment type="caution">
    <text evidence="1">The sequence shown here is derived from an EMBL/GenBank/DDBJ whole genome shotgun (WGS) entry which is preliminary data.</text>
</comment>